<accession>A0ABX2E8T8</accession>
<name>A0ABX2E8T8_9FLAO</name>
<organism evidence="1 2">
    <name type="scientific">Winogradskyella litoriviva</name>
    <dbReference type="NCBI Taxonomy" id="1220182"/>
    <lineage>
        <taxon>Bacteria</taxon>
        <taxon>Pseudomonadati</taxon>
        <taxon>Bacteroidota</taxon>
        <taxon>Flavobacteriia</taxon>
        <taxon>Flavobacteriales</taxon>
        <taxon>Flavobacteriaceae</taxon>
        <taxon>Winogradskyella</taxon>
    </lineage>
</organism>
<gene>
    <name evidence="1" type="ORF">HNV10_15405</name>
</gene>
<evidence type="ECO:0000313" key="1">
    <source>
        <dbReference type="EMBL" id="NRD24640.1"/>
    </source>
</evidence>
<dbReference type="Proteomes" id="UP000805085">
    <property type="component" value="Unassembled WGS sequence"/>
</dbReference>
<evidence type="ECO:0000313" key="2">
    <source>
        <dbReference type="Proteomes" id="UP000805085"/>
    </source>
</evidence>
<evidence type="ECO:0008006" key="3">
    <source>
        <dbReference type="Google" id="ProtNLM"/>
    </source>
</evidence>
<reference evidence="1 2" key="1">
    <citation type="journal article" date="2015" name="Int. J. Syst. Evol. Microbiol.">
        <title>Winogradskyella litoriviva sp. nov., isolated from coastal seawater.</title>
        <authorList>
            <person name="Nedashkovskaya O.I."/>
            <person name="Kukhlevskiy A.D."/>
            <person name="Zhukova N.V."/>
            <person name="Kim S.J."/>
            <person name="Rhee S.K."/>
            <person name="Mikhailov V.V."/>
        </authorList>
    </citation>
    <scope>NUCLEOTIDE SEQUENCE [LARGE SCALE GENOMIC DNA]</scope>
    <source>
        <strain evidence="1 2">KMM6491</strain>
    </source>
</reference>
<comment type="caution">
    <text evidence="1">The sequence shown here is derived from an EMBL/GenBank/DDBJ whole genome shotgun (WGS) entry which is preliminary data.</text>
</comment>
<sequence length="219" mass="25644">MKRFILVIIVIVLFSCNSTQLIETWKNPEVTTYEPSKVLVVGLTSNLEARRNFENQLKSELQLRGIEAISSLEIFKPEKMTENDLKTLENNLIDSGFDTILFSKIIGVEDKIVYKKNYDGYDETYSKFREDYLKYQDVYYNPDYYNEYTVYHAETALYCICPTKDRSLLWKGYIDIVEPESAERTITNYVNLVILALEQEQLINPELLINDPIDDELIN</sequence>
<protein>
    <recommendedName>
        <fullName evidence="3">Cardiolipin synthetase</fullName>
    </recommendedName>
</protein>
<dbReference type="PROSITE" id="PS51257">
    <property type="entry name" value="PROKAR_LIPOPROTEIN"/>
    <property type="match status" value="1"/>
</dbReference>
<proteinExistence type="predicted"/>
<dbReference type="RefSeq" id="WP_173302290.1">
    <property type="nucleotide sequence ID" value="NZ_JABRWQ010000007.1"/>
</dbReference>
<keyword evidence="2" id="KW-1185">Reference proteome</keyword>
<dbReference type="EMBL" id="JABRWQ010000007">
    <property type="protein sequence ID" value="NRD24640.1"/>
    <property type="molecule type" value="Genomic_DNA"/>
</dbReference>